<feature type="domain" description="Beta-lactamase class A catalytic" evidence="9">
    <location>
        <begin position="47"/>
        <end position="263"/>
    </location>
</feature>
<keyword evidence="5 6" id="KW-0046">Antibiotic resistance</keyword>
<comment type="catalytic activity">
    <reaction evidence="1 6">
        <text>a beta-lactam + H2O = a substituted beta-amino acid</text>
        <dbReference type="Rhea" id="RHEA:20401"/>
        <dbReference type="ChEBI" id="CHEBI:15377"/>
        <dbReference type="ChEBI" id="CHEBI:35627"/>
        <dbReference type="ChEBI" id="CHEBI:140347"/>
        <dbReference type="EC" id="3.5.2.6"/>
    </reaction>
</comment>
<dbReference type="InterPro" id="IPR012338">
    <property type="entry name" value="Beta-lactam/transpept-like"/>
</dbReference>
<protein>
    <recommendedName>
        <fullName evidence="3 6">Beta-lactamase</fullName>
        <ecNumber evidence="3 6">3.5.2.6</ecNumber>
    </recommendedName>
</protein>
<dbReference type="PANTHER" id="PTHR35333:SF3">
    <property type="entry name" value="BETA-LACTAMASE-TYPE TRANSPEPTIDASE FOLD CONTAINING PROTEIN"/>
    <property type="match status" value="1"/>
</dbReference>
<dbReference type="RefSeq" id="WP_064583872.1">
    <property type="nucleotide sequence ID" value="NZ_CP015878.1"/>
</dbReference>
<dbReference type="GO" id="GO:0030655">
    <property type="term" value="P:beta-lactam antibiotic catabolic process"/>
    <property type="evidence" value="ECO:0007669"/>
    <property type="project" value="InterPro"/>
</dbReference>
<proteinExistence type="inferred from homology"/>
<evidence type="ECO:0000256" key="1">
    <source>
        <dbReference type="ARBA" id="ARBA00001526"/>
    </source>
</evidence>
<dbReference type="EMBL" id="JARJLR010000180">
    <property type="protein sequence ID" value="MDF3841975.1"/>
    <property type="molecule type" value="Genomic_DNA"/>
</dbReference>
<evidence type="ECO:0000256" key="3">
    <source>
        <dbReference type="ARBA" id="ARBA00012865"/>
    </source>
</evidence>
<dbReference type="Gene3D" id="3.40.710.10">
    <property type="entry name" value="DD-peptidase/beta-lactamase superfamily"/>
    <property type="match status" value="1"/>
</dbReference>
<evidence type="ECO:0000256" key="8">
    <source>
        <dbReference type="SAM" id="SignalP"/>
    </source>
</evidence>
<gene>
    <name evidence="11" type="primary">bla</name>
    <name evidence="10" type="ORF">A9C11_22135</name>
    <name evidence="11" type="ORF">P3W55_09650</name>
</gene>
<reference evidence="11" key="2">
    <citation type="submission" date="2023-03" db="EMBL/GenBank/DDBJ databases">
        <title>Draft assemblies of triclosan tolerant bacteria isolated from returned activated sludge.</title>
        <authorList>
            <person name="Van Hamelsveld S."/>
        </authorList>
    </citation>
    <scope>NUCLEOTIDE SEQUENCE</scope>
    <source>
        <strain evidence="11">GW210015_S63</strain>
    </source>
</reference>
<dbReference type="AlphaFoldDB" id="A0A1A9KHQ2"/>
<dbReference type="PROSITE" id="PS00146">
    <property type="entry name" value="BETA_LACTAMASE_A"/>
    <property type="match status" value="1"/>
</dbReference>
<evidence type="ECO:0000313" key="11">
    <source>
        <dbReference type="EMBL" id="MDF3841975.1"/>
    </source>
</evidence>
<evidence type="ECO:0000256" key="4">
    <source>
        <dbReference type="ARBA" id="ARBA00022801"/>
    </source>
</evidence>
<reference evidence="10 12" key="1">
    <citation type="submission" date="2016-05" db="EMBL/GenBank/DDBJ databases">
        <title>Genome Sequence of Pseudomonas citronellolis Strain SJTE-3, an Estrogens and Persistent Organic Pollutants degradation strain.</title>
        <authorList>
            <person name="Liang R."/>
        </authorList>
    </citation>
    <scope>NUCLEOTIDE SEQUENCE [LARGE SCALE GENOMIC DNA]</scope>
    <source>
        <strain evidence="10 12">SJTE-3</strain>
    </source>
</reference>
<evidence type="ECO:0000313" key="10">
    <source>
        <dbReference type="EMBL" id="ANI16503.1"/>
    </source>
</evidence>
<evidence type="ECO:0000256" key="5">
    <source>
        <dbReference type="ARBA" id="ARBA00023251"/>
    </source>
</evidence>
<dbReference type="EC" id="3.5.2.6" evidence="3 6"/>
<accession>A0A1A9KHQ2</accession>
<sequence length="293" mass="31221">MFSRRQINRAMLLAPLAGLLAGTARAEGQSTLERLQQLERDSGGRLGVAVLDTGDGRRFGLREDERFPLCSTFKLLLAACVLARVDRGEEQLARRIVYGQADLVEYSPVSERHVGQPGMSVAELCEAAITLSDNGAANLLLASLGGPTGLTDWLRSTGDDVSRLDRNEPTLNQALPGDPRDTSTPRAMVATLQRLLLGDVLQPASRDQLNAWLAANKTGDKRIRAGLPTGWKVGDKTGTGERGTSNDVAILRPPGRAPILVAAYLTGSPASAEKREAVLAEVGRLAAGLVEQP</sequence>
<dbReference type="PRINTS" id="PR00118">
    <property type="entry name" value="BLACTAMASEA"/>
</dbReference>
<keyword evidence="4 6" id="KW-0378">Hydrolase</keyword>
<evidence type="ECO:0000313" key="12">
    <source>
        <dbReference type="Proteomes" id="UP000077748"/>
    </source>
</evidence>
<dbReference type="SUPFAM" id="SSF56601">
    <property type="entry name" value="beta-lactamase/transpeptidase-like"/>
    <property type="match status" value="1"/>
</dbReference>
<dbReference type="Proteomes" id="UP000077748">
    <property type="component" value="Chromosome"/>
</dbReference>
<keyword evidence="8" id="KW-0732">Signal</keyword>
<feature type="signal peptide" evidence="8">
    <location>
        <begin position="1"/>
        <end position="26"/>
    </location>
</feature>
<dbReference type="PANTHER" id="PTHR35333">
    <property type="entry name" value="BETA-LACTAMASE"/>
    <property type="match status" value="1"/>
</dbReference>
<dbReference type="Proteomes" id="UP001220662">
    <property type="component" value="Unassembled WGS sequence"/>
</dbReference>
<dbReference type="EMBL" id="CP015878">
    <property type="protein sequence ID" value="ANI16503.1"/>
    <property type="molecule type" value="Genomic_DNA"/>
</dbReference>
<dbReference type="InterPro" id="IPR045155">
    <property type="entry name" value="Beta-lactam_cat"/>
</dbReference>
<evidence type="ECO:0000259" key="9">
    <source>
        <dbReference type="Pfam" id="PF13354"/>
    </source>
</evidence>
<evidence type="ECO:0000256" key="6">
    <source>
        <dbReference type="RuleBase" id="RU361140"/>
    </source>
</evidence>
<evidence type="ECO:0000256" key="2">
    <source>
        <dbReference type="ARBA" id="ARBA00009009"/>
    </source>
</evidence>
<comment type="similarity">
    <text evidence="2 6">Belongs to the class-A beta-lactamase family.</text>
</comment>
<dbReference type="GO" id="GO:0046677">
    <property type="term" value="P:response to antibiotic"/>
    <property type="evidence" value="ECO:0007669"/>
    <property type="project" value="UniProtKB-UniRule"/>
</dbReference>
<feature type="chain" id="PRO_5008391766" description="Beta-lactamase" evidence="8">
    <location>
        <begin position="27"/>
        <end position="293"/>
    </location>
</feature>
<feature type="region of interest" description="Disordered" evidence="7">
    <location>
        <begin position="161"/>
        <end position="183"/>
    </location>
</feature>
<dbReference type="GO" id="GO:0008800">
    <property type="term" value="F:beta-lactamase activity"/>
    <property type="evidence" value="ECO:0007669"/>
    <property type="project" value="UniProtKB-UniRule"/>
</dbReference>
<dbReference type="Pfam" id="PF13354">
    <property type="entry name" value="Beta-lactamase2"/>
    <property type="match status" value="1"/>
</dbReference>
<dbReference type="InterPro" id="IPR000871">
    <property type="entry name" value="Beta-lactam_class-A"/>
</dbReference>
<evidence type="ECO:0000256" key="7">
    <source>
        <dbReference type="SAM" id="MobiDB-lite"/>
    </source>
</evidence>
<dbReference type="InterPro" id="IPR023650">
    <property type="entry name" value="Beta-lactam_class-A_AS"/>
</dbReference>
<name>A0A1A9KHQ2_9PSED</name>
<feature type="region of interest" description="Disordered" evidence="7">
    <location>
        <begin position="226"/>
        <end position="248"/>
    </location>
</feature>
<dbReference type="NCBIfam" id="NF033103">
    <property type="entry name" value="bla_class_A"/>
    <property type="match status" value="1"/>
</dbReference>
<organism evidence="10 12">
    <name type="scientific">Pseudomonas citronellolis</name>
    <dbReference type="NCBI Taxonomy" id="53408"/>
    <lineage>
        <taxon>Bacteria</taxon>
        <taxon>Pseudomonadati</taxon>
        <taxon>Pseudomonadota</taxon>
        <taxon>Gammaproteobacteria</taxon>
        <taxon>Pseudomonadales</taxon>
        <taxon>Pseudomonadaceae</taxon>
        <taxon>Pseudomonas</taxon>
    </lineage>
</organism>